<feature type="coiled-coil region" evidence="1">
    <location>
        <begin position="63"/>
        <end position="114"/>
    </location>
</feature>
<proteinExistence type="predicted"/>
<keyword evidence="2" id="KW-0132">Cell division</keyword>
<dbReference type="STRING" id="321763.SAMN04488692_104154"/>
<evidence type="ECO:0000313" key="3">
    <source>
        <dbReference type="Proteomes" id="UP000199476"/>
    </source>
</evidence>
<dbReference type="Pfam" id="PF05164">
    <property type="entry name" value="ZapA"/>
    <property type="match status" value="1"/>
</dbReference>
<evidence type="ECO:0000256" key="1">
    <source>
        <dbReference type="SAM" id="Coils"/>
    </source>
</evidence>
<gene>
    <name evidence="2" type="ORF">SAMN04488692_104154</name>
</gene>
<dbReference type="InterPro" id="IPR036192">
    <property type="entry name" value="Cell_div_ZapA-like_sf"/>
</dbReference>
<accession>A0A1G9K3G6</accession>
<dbReference type="GO" id="GO:0051301">
    <property type="term" value="P:cell division"/>
    <property type="evidence" value="ECO:0007669"/>
    <property type="project" value="UniProtKB-KW"/>
</dbReference>
<name>A0A1G9K3G6_9FIRM</name>
<dbReference type="AlphaFoldDB" id="A0A1G9K3G6"/>
<dbReference type="OrthoDB" id="9808604at2"/>
<keyword evidence="1" id="KW-0175">Coiled coil</keyword>
<dbReference type="Gene3D" id="6.10.250.790">
    <property type="match status" value="1"/>
</dbReference>
<dbReference type="Proteomes" id="UP000199476">
    <property type="component" value="Unassembled WGS sequence"/>
</dbReference>
<protein>
    <submittedName>
        <fullName evidence="2">Cell division protein ZapA</fullName>
    </submittedName>
</protein>
<organism evidence="2 3">
    <name type="scientific">Halarsenatibacter silvermanii</name>
    <dbReference type="NCBI Taxonomy" id="321763"/>
    <lineage>
        <taxon>Bacteria</taxon>
        <taxon>Bacillati</taxon>
        <taxon>Bacillota</taxon>
        <taxon>Clostridia</taxon>
        <taxon>Halanaerobiales</taxon>
        <taxon>Halarsenatibacteraceae</taxon>
        <taxon>Halarsenatibacter</taxon>
    </lineage>
</organism>
<dbReference type="SUPFAM" id="SSF102829">
    <property type="entry name" value="Cell division protein ZapA-like"/>
    <property type="match status" value="1"/>
</dbReference>
<reference evidence="2 3" key="1">
    <citation type="submission" date="2016-10" db="EMBL/GenBank/DDBJ databases">
        <authorList>
            <person name="de Groot N.N."/>
        </authorList>
    </citation>
    <scope>NUCLEOTIDE SEQUENCE [LARGE SCALE GENOMIC DNA]</scope>
    <source>
        <strain evidence="2 3">SLAS-1</strain>
    </source>
</reference>
<keyword evidence="3" id="KW-1185">Reference proteome</keyword>
<dbReference type="RefSeq" id="WP_089758678.1">
    <property type="nucleotide sequence ID" value="NZ_FNGO01000004.1"/>
</dbReference>
<dbReference type="InterPro" id="IPR007838">
    <property type="entry name" value="Cell_div_ZapA-like"/>
</dbReference>
<sequence length="116" mass="13714">MNNNESYNRKKYEVEILGETMPVTGELSLDYLNKLVEEVNGVGEEISAAYPTLPRRRLYGLTMLNLADKYFKSEQNRKKAEEKLTELEEENKELEQEMKRLREENEELLNLLQEVE</sequence>
<dbReference type="EMBL" id="FNGO01000004">
    <property type="protein sequence ID" value="SDL43885.1"/>
    <property type="molecule type" value="Genomic_DNA"/>
</dbReference>
<dbReference type="InterPro" id="IPR053712">
    <property type="entry name" value="Bac_CellDiv_Activator"/>
</dbReference>
<keyword evidence="2" id="KW-0131">Cell cycle</keyword>
<evidence type="ECO:0000313" key="2">
    <source>
        <dbReference type="EMBL" id="SDL43885.1"/>
    </source>
</evidence>